<dbReference type="InterPro" id="IPR003439">
    <property type="entry name" value="ABC_transporter-like_ATP-bd"/>
</dbReference>
<feature type="domain" description="ABC transporter" evidence="6">
    <location>
        <begin position="5"/>
        <end position="230"/>
    </location>
</feature>
<dbReference type="Gene3D" id="3.40.50.300">
    <property type="entry name" value="P-loop containing nucleotide triphosphate hydrolases"/>
    <property type="match status" value="1"/>
</dbReference>
<dbReference type="SUPFAM" id="SSF52540">
    <property type="entry name" value="P-loop containing nucleoside triphosphate hydrolases"/>
    <property type="match status" value="1"/>
</dbReference>
<dbReference type="SMART" id="SM00382">
    <property type="entry name" value="AAA"/>
    <property type="match status" value="1"/>
</dbReference>
<evidence type="ECO:0000313" key="7">
    <source>
        <dbReference type="EMBL" id="MFC4997736.1"/>
    </source>
</evidence>
<organism evidence="7 8">
    <name type="scientific">Dactylosporangium cerinum</name>
    <dbReference type="NCBI Taxonomy" id="1434730"/>
    <lineage>
        <taxon>Bacteria</taxon>
        <taxon>Bacillati</taxon>
        <taxon>Actinomycetota</taxon>
        <taxon>Actinomycetes</taxon>
        <taxon>Micromonosporales</taxon>
        <taxon>Micromonosporaceae</taxon>
        <taxon>Dactylosporangium</taxon>
    </lineage>
</organism>
<sequence>MTTAISTRGLTKRYGARTVVDHLDLDVPAGVVAGFIGPNGAGKTTTLRMLLGLVRPDAGTGSVNGVPLTQPARYLPRVGALIESPAFYPGLSGARNLAVQATLGGLDPAGIPALLERVGLAARGASPFQSYSLGMRQRLGIASALLGDPALVVLDEPTNGLDPAGIREMRGILRSINQEGRTVLVSSHLLAEVEQVCDWLIVIGEGRRLFQGPTRDLLAGGGDLEDHYLAMFTETASTKTTSTKTTSTKTTSTEGTS</sequence>
<evidence type="ECO:0000256" key="1">
    <source>
        <dbReference type="ARBA" id="ARBA00005417"/>
    </source>
</evidence>
<dbReference type="PANTHER" id="PTHR43335">
    <property type="entry name" value="ABC TRANSPORTER, ATP-BINDING PROTEIN"/>
    <property type="match status" value="1"/>
</dbReference>
<gene>
    <name evidence="7" type="ORF">ACFPIJ_07845</name>
</gene>
<dbReference type="InterPro" id="IPR003593">
    <property type="entry name" value="AAA+_ATPase"/>
</dbReference>
<protein>
    <submittedName>
        <fullName evidence="7">ABC transporter ATP-binding protein</fullName>
    </submittedName>
</protein>
<evidence type="ECO:0000313" key="8">
    <source>
        <dbReference type="Proteomes" id="UP001595912"/>
    </source>
</evidence>
<reference evidence="8" key="1">
    <citation type="journal article" date="2019" name="Int. J. Syst. Evol. Microbiol.">
        <title>The Global Catalogue of Microorganisms (GCM) 10K type strain sequencing project: providing services to taxonomists for standard genome sequencing and annotation.</title>
        <authorList>
            <consortium name="The Broad Institute Genomics Platform"/>
            <consortium name="The Broad Institute Genome Sequencing Center for Infectious Disease"/>
            <person name="Wu L."/>
            <person name="Ma J."/>
        </authorList>
    </citation>
    <scope>NUCLEOTIDE SEQUENCE [LARGE SCALE GENOMIC DNA]</scope>
    <source>
        <strain evidence="8">CGMCC 4.7152</strain>
    </source>
</reference>
<keyword evidence="2" id="KW-0813">Transport</keyword>
<dbReference type="EMBL" id="JBHSIU010000010">
    <property type="protein sequence ID" value="MFC4997736.1"/>
    <property type="molecule type" value="Genomic_DNA"/>
</dbReference>
<dbReference type="PROSITE" id="PS00211">
    <property type="entry name" value="ABC_TRANSPORTER_1"/>
    <property type="match status" value="1"/>
</dbReference>
<dbReference type="Pfam" id="PF00005">
    <property type="entry name" value="ABC_tran"/>
    <property type="match status" value="1"/>
</dbReference>
<dbReference type="Proteomes" id="UP001595912">
    <property type="component" value="Unassembled WGS sequence"/>
</dbReference>
<dbReference type="PROSITE" id="PS50893">
    <property type="entry name" value="ABC_TRANSPORTER_2"/>
    <property type="match status" value="1"/>
</dbReference>
<keyword evidence="3" id="KW-0547">Nucleotide-binding</keyword>
<evidence type="ECO:0000256" key="5">
    <source>
        <dbReference type="SAM" id="MobiDB-lite"/>
    </source>
</evidence>
<name>A0ABV9VSY9_9ACTN</name>
<evidence type="ECO:0000256" key="2">
    <source>
        <dbReference type="ARBA" id="ARBA00022448"/>
    </source>
</evidence>
<feature type="region of interest" description="Disordered" evidence="5">
    <location>
        <begin position="238"/>
        <end position="257"/>
    </location>
</feature>
<evidence type="ECO:0000259" key="6">
    <source>
        <dbReference type="PROSITE" id="PS50893"/>
    </source>
</evidence>
<dbReference type="PANTHER" id="PTHR43335:SF4">
    <property type="entry name" value="ABC TRANSPORTER, ATP-BINDING PROTEIN"/>
    <property type="match status" value="1"/>
</dbReference>
<dbReference type="RefSeq" id="WP_380113969.1">
    <property type="nucleotide sequence ID" value="NZ_JBHSIU010000010.1"/>
</dbReference>
<dbReference type="InterPro" id="IPR017871">
    <property type="entry name" value="ABC_transporter-like_CS"/>
</dbReference>
<evidence type="ECO:0000256" key="3">
    <source>
        <dbReference type="ARBA" id="ARBA00022741"/>
    </source>
</evidence>
<dbReference type="InterPro" id="IPR027417">
    <property type="entry name" value="P-loop_NTPase"/>
</dbReference>
<comment type="similarity">
    <text evidence="1">Belongs to the ABC transporter superfamily.</text>
</comment>
<keyword evidence="8" id="KW-1185">Reference proteome</keyword>
<dbReference type="GO" id="GO:0005524">
    <property type="term" value="F:ATP binding"/>
    <property type="evidence" value="ECO:0007669"/>
    <property type="project" value="UniProtKB-KW"/>
</dbReference>
<evidence type="ECO:0000256" key="4">
    <source>
        <dbReference type="ARBA" id="ARBA00022840"/>
    </source>
</evidence>
<proteinExistence type="inferred from homology"/>
<accession>A0ABV9VSY9</accession>
<keyword evidence="4 7" id="KW-0067">ATP-binding</keyword>
<comment type="caution">
    <text evidence="7">The sequence shown here is derived from an EMBL/GenBank/DDBJ whole genome shotgun (WGS) entry which is preliminary data.</text>
</comment>